<organism evidence="2 3">
    <name type="scientific">Rothia kristinae</name>
    <dbReference type="NCBI Taxonomy" id="37923"/>
    <lineage>
        <taxon>Bacteria</taxon>
        <taxon>Bacillati</taxon>
        <taxon>Actinomycetota</taxon>
        <taxon>Actinomycetes</taxon>
        <taxon>Micrococcales</taxon>
        <taxon>Micrococcaceae</taxon>
        <taxon>Rothia</taxon>
    </lineage>
</organism>
<protein>
    <submittedName>
        <fullName evidence="2">Uncharacterized protein</fullName>
    </submittedName>
</protein>
<evidence type="ECO:0000313" key="2">
    <source>
        <dbReference type="EMBL" id="OAX62710.1"/>
    </source>
</evidence>
<name>A0A657IV39_9MICC</name>
<proteinExistence type="predicted"/>
<comment type="caution">
    <text evidence="2">The sequence shown here is derived from an EMBL/GenBank/DDBJ whole genome shotgun (WGS) entry which is preliminary data.</text>
</comment>
<gene>
    <name evidence="2" type="ORF">A5N15_04480</name>
</gene>
<feature type="region of interest" description="Disordered" evidence="1">
    <location>
        <begin position="1"/>
        <end position="59"/>
    </location>
</feature>
<evidence type="ECO:0000256" key="1">
    <source>
        <dbReference type="SAM" id="MobiDB-lite"/>
    </source>
</evidence>
<dbReference type="Proteomes" id="UP000092021">
    <property type="component" value="Unassembled WGS sequence"/>
</dbReference>
<accession>A0A657IV39</accession>
<dbReference type="AlphaFoldDB" id="A0A657IV39"/>
<sequence length="72" mass="7241">MQLVGGDDAGFGGLQQHVQLGGHQGGHPPRVGHALDGARKSPAVNPVPGARDAVVRGGPASMERAITWAPAT</sequence>
<dbReference type="EMBL" id="LWGZ01000378">
    <property type="protein sequence ID" value="OAX62710.1"/>
    <property type="molecule type" value="Genomic_DNA"/>
</dbReference>
<evidence type="ECO:0000313" key="3">
    <source>
        <dbReference type="Proteomes" id="UP000092021"/>
    </source>
</evidence>
<reference evidence="2 3" key="1">
    <citation type="submission" date="2016-04" db="EMBL/GenBank/DDBJ databases">
        <title>Identification of putative biosynthetic pathways for the production of bioactive secondary metabolites by the marine actinomycete Kocuria kristinae RUTW2-3.</title>
        <authorList>
            <person name="Waterworth S.C."/>
            <person name="Walmsley T.A."/>
            <person name="Matongo T."/>
            <person name="Davies-Coleman M.T."/>
            <person name="Dorrington R.A."/>
        </authorList>
    </citation>
    <scope>NUCLEOTIDE SEQUENCE [LARGE SCALE GENOMIC DNA]</scope>
    <source>
        <strain evidence="2 3">RUTW4-5</strain>
    </source>
</reference>